<reference evidence="2 3" key="1">
    <citation type="submission" date="2017-03" db="EMBL/GenBank/DDBJ databases">
        <authorList>
            <person name="Afonso C.L."/>
            <person name="Miller P.J."/>
            <person name="Scott M.A."/>
            <person name="Spackman E."/>
            <person name="Goraichik I."/>
            <person name="Dimitrov K.M."/>
            <person name="Suarez D.L."/>
            <person name="Swayne D.E."/>
        </authorList>
    </citation>
    <scope>NUCLEOTIDE SEQUENCE [LARGE SCALE GENOMIC DNA]</scope>
    <source>
        <strain evidence="2 3">CECT 7691</strain>
    </source>
</reference>
<feature type="domain" description="DUF985" evidence="1">
    <location>
        <begin position="6"/>
        <end position="131"/>
    </location>
</feature>
<evidence type="ECO:0000313" key="2">
    <source>
        <dbReference type="EMBL" id="SLN26207.1"/>
    </source>
</evidence>
<name>A0A1Y5RX64_9PROT</name>
<gene>
    <name evidence="2" type="ORF">OCH7691_00801</name>
</gene>
<dbReference type="OrthoDB" id="9798288at2"/>
<dbReference type="AlphaFoldDB" id="A0A1Y5RX64"/>
<organism evidence="2 3">
    <name type="scientific">Oceanibacterium hippocampi</name>
    <dbReference type="NCBI Taxonomy" id="745714"/>
    <lineage>
        <taxon>Bacteria</taxon>
        <taxon>Pseudomonadati</taxon>
        <taxon>Pseudomonadota</taxon>
        <taxon>Alphaproteobacteria</taxon>
        <taxon>Sneathiellales</taxon>
        <taxon>Sneathiellaceae</taxon>
        <taxon>Oceanibacterium</taxon>
    </lineage>
</organism>
<protein>
    <recommendedName>
        <fullName evidence="1">DUF985 domain-containing protein</fullName>
    </recommendedName>
</protein>
<evidence type="ECO:0000313" key="3">
    <source>
        <dbReference type="Proteomes" id="UP000193200"/>
    </source>
</evidence>
<dbReference type="PANTHER" id="PTHR33387">
    <property type="entry name" value="RMLC-LIKE JELLY ROLL FOLD PROTEIN"/>
    <property type="match status" value="1"/>
</dbReference>
<dbReference type="InterPro" id="IPR039935">
    <property type="entry name" value="YML079W-like"/>
</dbReference>
<dbReference type="CDD" id="cd06121">
    <property type="entry name" value="cupin_YML079wp"/>
    <property type="match status" value="1"/>
</dbReference>
<dbReference type="InParanoid" id="A0A1Y5RX64"/>
<dbReference type="Proteomes" id="UP000193200">
    <property type="component" value="Unassembled WGS sequence"/>
</dbReference>
<keyword evidence="3" id="KW-1185">Reference proteome</keyword>
<dbReference type="InterPro" id="IPR014710">
    <property type="entry name" value="RmlC-like_jellyroll"/>
</dbReference>
<accession>A0A1Y5RX64</accession>
<dbReference type="InterPro" id="IPR011051">
    <property type="entry name" value="RmlC_Cupin_sf"/>
</dbReference>
<proteinExistence type="predicted"/>
<dbReference type="RefSeq" id="WP_085882098.1">
    <property type="nucleotide sequence ID" value="NZ_FWFR01000001.1"/>
</dbReference>
<evidence type="ECO:0000259" key="1">
    <source>
        <dbReference type="Pfam" id="PF06172"/>
    </source>
</evidence>
<dbReference type="PANTHER" id="PTHR33387:SF3">
    <property type="entry name" value="DUF985 DOMAIN-CONTAINING PROTEIN"/>
    <property type="match status" value="1"/>
</dbReference>
<dbReference type="Gene3D" id="2.60.120.10">
    <property type="entry name" value="Jelly Rolls"/>
    <property type="match status" value="1"/>
</dbReference>
<dbReference type="EMBL" id="FWFR01000001">
    <property type="protein sequence ID" value="SLN26207.1"/>
    <property type="molecule type" value="Genomic_DNA"/>
</dbReference>
<dbReference type="SUPFAM" id="SSF51182">
    <property type="entry name" value="RmlC-like cupins"/>
    <property type="match status" value="1"/>
</dbReference>
<sequence>MTAAGIIAALGLAPHPEGGHFRETFRDAHAGGRGHSTAIYYLLEAGQRSHWHRVDAAEVWHHYAGAPLALELSGDGINIRRLRLGTALDKGEQPQAVVPAGVWQAARSLGEWTLVGCTVAPAFEFEGFTLAAPDWAPGPRTDIPTTEE</sequence>
<dbReference type="InterPro" id="IPR009327">
    <property type="entry name" value="Cupin_DUF985"/>
</dbReference>
<dbReference type="Pfam" id="PF06172">
    <property type="entry name" value="Cupin_5"/>
    <property type="match status" value="1"/>
</dbReference>